<accession>A0A8S5REW2</accession>
<dbReference type="Pfam" id="PF10145">
    <property type="entry name" value="PhageMin_Tail"/>
    <property type="match status" value="1"/>
</dbReference>
<feature type="region of interest" description="Disordered" evidence="2">
    <location>
        <begin position="1275"/>
        <end position="1303"/>
    </location>
</feature>
<reference evidence="5" key="1">
    <citation type="journal article" date="2021" name="Proc. Natl. Acad. Sci. U.S.A.">
        <title>A Catalog of Tens of Thousands of Viruses from Human Metagenomes Reveals Hidden Associations with Chronic Diseases.</title>
        <authorList>
            <person name="Tisza M.J."/>
            <person name="Buck C.B."/>
        </authorList>
    </citation>
    <scope>NUCLEOTIDE SEQUENCE</scope>
    <source>
        <strain evidence="5">CtE0n6</strain>
    </source>
</reference>
<dbReference type="NCBIfam" id="TIGR01760">
    <property type="entry name" value="tape_meas_TP901"/>
    <property type="match status" value="1"/>
</dbReference>
<dbReference type="InterPro" id="IPR010090">
    <property type="entry name" value="Phage_tape_meas"/>
</dbReference>
<evidence type="ECO:0000259" key="4">
    <source>
        <dbReference type="Pfam" id="PF10145"/>
    </source>
</evidence>
<proteinExistence type="predicted"/>
<keyword evidence="3" id="KW-0472">Membrane</keyword>
<evidence type="ECO:0000313" key="5">
    <source>
        <dbReference type="EMBL" id="DAE29928.1"/>
    </source>
</evidence>
<feature type="coiled-coil region" evidence="1">
    <location>
        <begin position="1475"/>
        <end position="1558"/>
    </location>
</feature>
<keyword evidence="3" id="KW-1133">Transmembrane helix</keyword>
<feature type="coiled-coil region" evidence="1">
    <location>
        <begin position="1192"/>
        <end position="1259"/>
    </location>
</feature>
<feature type="transmembrane region" description="Helical" evidence="3">
    <location>
        <begin position="725"/>
        <end position="750"/>
    </location>
</feature>
<feature type="coiled-coil region" evidence="1">
    <location>
        <begin position="135"/>
        <end position="224"/>
    </location>
</feature>
<evidence type="ECO:0000256" key="1">
    <source>
        <dbReference type="SAM" id="Coils"/>
    </source>
</evidence>
<feature type="domain" description="Phage tail tape measure protein" evidence="4">
    <location>
        <begin position="317"/>
        <end position="524"/>
    </location>
</feature>
<name>A0A8S5REW2_9VIRU</name>
<evidence type="ECO:0000256" key="2">
    <source>
        <dbReference type="SAM" id="MobiDB-lite"/>
    </source>
</evidence>
<keyword evidence="3" id="KW-0812">Transmembrane</keyword>
<evidence type="ECO:0000256" key="3">
    <source>
        <dbReference type="SAM" id="Phobius"/>
    </source>
</evidence>
<feature type="transmembrane region" description="Helical" evidence="3">
    <location>
        <begin position="619"/>
        <end position="637"/>
    </location>
</feature>
<dbReference type="EMBL" id="BK059101">
    <property type="protein sequence ID" value="DAE29928.1"/>
    <property type="molecule type" value="Genomic_DNA"/>
</dbReference>
<keyword evidence="1" id="KW-0175">Coiled coil</keyword>
<sequence length="1712" mass="188407">MAKQIKVGIKLPSVKEINSQLDKLLSKGYEIKINDNSLKNSVQMISSELDKIRNAVKSVNGNKINISTTIDKNGTSTVTSYKNSITETIKETERMGQVTKTVISQNLQAFNNLKNTLSQKLNTASGNNLIDSSTIDNLKAKLASLNTDSSVAEVNELRNAINNLSSTDSSIVRVTNSIVKLEARISNVKDNKINLIDQSEIVELKQAENELNNLKNLLSQLKGGEIIDGKRISSSINTATNSVRNLEASFKGANNSAGSLATTMSNIFSYAIGGSLIYGLVNEVKEGVSSIVELDTALRDLRKVSNLTTQELSEFTKEAAKIGTEIGSSTKSVITATEYYSKLGYAIEEASARAKNSTIFSNVAEMNIDDASKALITIQKGFNLNTLEDMTKIMDVANEVGNNYSSSSKDVADGLLRMGNALSEAGNSYEQAVGIFVAGNASIQDADVVGNAIKTITMRLRGMETEIDATSIPVSKLRDEILQLTTDAGQAVDIMKDDNTFKSTYEQLTELAEVYPKLTDGQRAYLQYVIAGQRQGNIFSGIMANMEEGISAYETALNSAGSAAKEQSIYMQSIEGRLNEFRNTVSELWVNSIDSDFIKGTVSGATELIRVLSQMIEKFGVMPTIITLASASLVTFNSKFREMSNSMLQIIPGYGKLTSAINGYSDKLKVNIEHIQKQINYQKEQQASALKTGESTVGMGAKMVKLNSQLAATTMAMTACKIATVALNAVLTAGIGLLIGSAISGLTTLIDKAIVTKSELKSLNEEYLEMASGSAENVKSARELLSSYESVSKQLDGLTNGTEAYKEKEAELNEIVSSLVSMYPEINVQLEENTNRKLLNVEATKSLIKTQENLLKAKSTTALNQNDIKDIDDVKELVEKYKEAQAEMEKFTQLSNDKVKKVTEGEGLSKTTYYVDKYLEKSTEKYEDVRKKVETVLAALQNSGNTNLDGAYELLSEAFYSISDSSKSAEESINEMLGTASDTSKAEAATTLLQKAYEKLGYSAEDAKLRVAELNNMSLDNKNAEIVKDATKAYGEAISKTKELDSLLKEINEEQSMTPELIMQLAESYPELGSRITDVASVQEFLNNKIQEQTKAQVEAYQIMVQNDQSYYNSKILNNEELNKNFQSLCASFVDDQGNAYSIDLKNYTSLAQLKQKLTNDLGEGVADFITNFVTANAQGYNVDLNNTASWASSKAKIIQQLNAQIKKLESNMASALSKIQSDAYTGMKAGDLEAEKLYTMASNQLKTAQAKYEEIQTEFSTYNKGFSSYTPSFSSGSFKGSGSGNKGSSGSSSSSKEVEDMESLVDRYHDLEDAINDVNNELETNKILQDGATGQQKIKLMEKEIQLYKKQQQAIKNLIAEQKKEAQELKNSLSSQGVSFNSAGDISNYNQILTSKVNWANSLSGDAKEKAIEQVKELEEAMKSYDELVNKTIPSQEQEWESLNNTIKDVYKTQAELIADMEKNISETIEYELKKRYDAKKEALNKEKELYNKEYEEANFEEEMNTERNKLAEIQAEIDKVKNDTSRAGQLRLKQLLEEYEEQQKVINDKIKEQQNQAINDRFDEEEALLDKELEDMTSTENLSQMVAEAISTGMIKIGEETINVQNSMNDMLKETEVGFANVALQQSEWLSNLEQIKTLYSSINSIMSNAGMTIPTYDNISRSRSIGDISITTGGITITGNADSSTLGSIQDMLDAQAKEIYKNIAKQLS</sequence>
<protein>
    <submittedName>
        <fullName evidence="5">Minor tail protein</fullName>
    </submittedName>
</protein>
<organism evidence="5">
    <name type="scientific">virus sp. ctE0n6</name>
    <dbReference type="NCBI Taxonomy" id="2827985"/>
    <lineage>
        <taxon>Viruses</taxon>
    </lineage>
</organism>